<sequence length="406" mass="45145">MKIIIIEDNNEKRIKISQALTSIDGIAISNIEYAGDIFSAKRRLESTRFDLMILDIALPLRGDKDPDENAGFALLDELLTRTGSYHLPAHIIGITGHEKILKQGTLKFSSKLLTLVYFEFSSDEWQLALQARVRQILASIVSKASEPAEYRSDLAIVCALYSPELTNILALPWNWKQISISGDHTIYWSGQYFSNGQPRTVHAAFAARMGMPAASILATKMIHTFRPRFICMTGIAAGVKERINLGDLLVSNPSWDWGSGKWISEKSVAKFLPAPHQIPLDVSLRDKFKLLSQDTALLSEIRNSYPAERPPFELSLRVGPIASGASVLADRQTSTRILSQHRELLGIDMEAYGVLAAAEEASEPRPDAFVVKSIVDFADGEKNDRYQSYAGFVSARITGRFAERFL</sequence>
<dbReference type="GO" id="GO:0009116">
    <property type="term" value="P:nucleoside metabolic process"/>
    <property type="evidence" value="ECO:0007669"/>
    <property type="project" value="InterPro"/>
</dbReference>
<evidence type="ECO:0000256" key="1">
    <source>
        <dbReference type="PROSITE-ProRule" id="PRU00169"/>
    </source>
</evidence>
<dbReference type="PROSITE" id="PS50110">
    <property type="entry name" value="RESPONSE_REGULATORY"/>
    <property type="match status" value="1"/>
</dbReference>
<dbReference type="Gene3D" id="3.40.50.2300">
    <property type="match status" value="1"/>
</dbReference>
<dbReference type="GO" id="GO:0005829">
    <property type="term" value="C:cytosol"/>
    <property type="evidence" value="ECO:0007669"/>
    <property type="project" value="TreeGrafter"/>
</dbReference>
<dbReference type="GO" id="GO:0000160">
    <property type="term" value="P:phosphorelay signal transduction system"/>
    <property type="evidence" value="ECO:0007669"/>
    <property type="project" value="InterPro"/>
</dbReference>
<name>A0A7X5BSC6_9BACT</name>
<dbReference type="PANTHER" id="PTHR46832:SF1">
    <property type="entry name" value="5'-METHYLTHIOADENOSINE_S-ADENOSYLHOMOCYSTEINE NUCLEOSIDASE"/>
    <property type="match status" value="1"/>
</dbReference>
<gene>
    <name evidence="3" type="ORF">GTZ93_09250</name>
</gene>
<dbReference type="Pfam" id="PF01048">
    <property type="entry name" value="PNP_UDP_1"/>
    <property type="match status" value="1"/>
</dbReference>
<evidence type="ECO:0000313" key="4">
    <source>
        <dbReference type="Proteomes" id="UP000537825"/>
    </source>
</evidence>
<evidence type="ECO:0000259" key="2">
    <source>
        <dbReference type="PROSITE" id="PS50110"/>
    </source>
</evidence>
<reference evidence="3 4" key="1">
    <citation type="submission" date="2020-01" db="EMBL/GenBank/DDBJ databases">
        <title>The draft genome sequence of Corallococcus exiguus DSM 14696.</title>
        <authorList>
            <person name="Zhang X."/>
            <person name="Zhu H."/>
        </authorList>
    </citation>
    <scope>NUCLEOTIDE SEQUENCE [LARGE SCALE GENOMIC DNA]</scope>
    <source>
        <strain evidence="3 4">DSM 14696</strain>
    </source>
</reference>
<feature type="domain" description="Response regulatory" evidence="2">
    <location>
        <begin position="2"/>
        <end position="133"/>
    </location>
</feature>
<dbReference type="InterPro" id="IPR001789">
    <property type="entry name" value="Sig_transdc_resp-reg_receiver"/>
</dbReference>
<dbReference type="SUPFAM" id="SSF52172">
    <property type="entry name" value="CheY-like"/>
    <property type="match status" value="1"/>
</dbReference>
<dbReference type="Proteomes" id="UP000537825">
    <property type="component" value="Unassembled WGS sequence"/>
</dbReference>
<accession>A0A7X5BSC6</accession>
<dbReference type="Gene3D" id="3.40.50.1580">
    <property type="entry name" value="Nucleoside phosphorylase domain"/>
    <property type="match status" value="1"/>
</dbReference>
<comment type="caution">
    <text evidence="3">The sequence shown here is derived from an EMBL/GenBank/DDBJ whole genome shotgun (WGS) entry which is preliminary data.</text>
</comment>
<dbReference type="PANTHER" id="PTHR46832">
    <property type="entry name" value="5'-METHYLTHIOADENOSINE/S-ADENOSYLHOMOCYSTEINE NUCLEOSIDASE"/>
    <property type="match status" value="1"/>
</dbReference>
<dbReference type="InterPro" id="IPR011006">
    <property type="entry name" value="CheY-like_superfamily"/>
</dbReference>
<protein>
    <recommendedName>
        <fullName evidence="2">Response regulatory domain-containing protein</fullName>
    </recommendedName>
</protein>
<keyword evidence="1" id="KW-0597">Phosphoprotein</keyword>
<dbReference type="EMBL" id="JAAAPK010000002">
    <property type="protein sequence ID" value="NBC40018.1"/>
    <property type="molecule type" value="Genomic_DNA"/>
</dbReference>
<proteinExistence type="predicted"/>
<dbReference type="GO" id="GO:0019284">
    <property type="term" value="P:L-methionine salvage from S-adenosylmethionine"/>
    <property type="evidence" value="ECO:0007669"/>
    <property type="project" value="TreeGrafter"/>
</dbReference>
<dbReference type="InterPro" id="IPR035994">
    <property type="entry name" value="Nucleoside_phosphorylase_sf"/>
</dbReference>
<organism evidence="3 4">
    <name type="scientific">Corallococcus exiguus</name>
    <dbReference type="NCBI Taxonomy" id="83462"/>
    <lineage>
        <taxon>Bacteria</taxon>
        <taxon>Pseudomonadati</taxon>
        <taxon>Myxococcota</taxon>
        <taxon>Myxococcia</taxon>
        <taxon>Myxococcales</taxon>
        <taxon>Cystobacterineae</taxon>
        <taxon>Myxococcaceae</taxon>
        <taxon>Corallococcus</taxon>
    </lineage>
</organism>
<feature type="modified residue" description="4-aspartylphosphate" evidence="1">
    <location>
        <position position="55"/>
    </location>
</feature>
<evidence type="ECO:0000313" key="3">
    <source>
        <dbReference type="EMBL" id="NBC40018.1"/>
    </source>
</evidence>
<keyword evidence="4" id="KW-1185">Reference proteome</keyword>
<dbReference type="AlphaFoldDB" id="A0A7X5BSC6"/>
<dbReference type="GO" id="GO:0008930">
    <property type="term" value="F:methylthioadenosine nucleosidase activity"/>
    <property type="evidence" value="ECO:0007669"/>
    <property type="project" value="TreeGrafter"/>
</dbReference>
<dbReference type="InterPro" id="IPR000845">
    <property type="entry name" value="Nucleoside_phosphorylase_d"/>
</dbReference>
<dbReference type="GO" id="GO:0008782">
    <property type="term" value="F:adenosylhomocysteine nucleosidase activity"/>
    <property type="evidence" value="ECO:0007669"/>
    <property type="project" value="TreeGrafter"/>
</dbReference>
<dbReference type="SUPFAM" id="SSF53167">
    <property type="entry name" value="Purine and uridine phosphorylases"/>
    <property type="match status" value="1"/>
</dbReference>
<dbReference type="RefSeq" id="WP_139919542.1">
    <property type="nucleotide sequence ID" value="NZ_CBCSLE010000007.1"/>
</dbReference>